<protein>
    <submittedName>
        <fullName evidence="3">Pilus assembly protein</fullName>
    </submittedName>
</protein>
<keyword evidence="1" id="KW-0812">Transmembrane</keyword>
<dbReference type="InterPro" id="IPR012495">
    <property type="entry name" value="TadE-like_dom"/>
</dbReference>
<dbReference type="RefSeq" id="WP_301226216.1">
    <property type="nucleotide sequence ID" value="NZ_JAROCG010000001.1"/>
</dbReference>
<comment type="caution">
    <text evidence="3">The sequence shown here is derived from an EMBL/GenBank/DDBJ whole genome shotgun (WGS) entry which is preliminary data.</text>
</comment>
<dbReference type="EMBL" id="JAROCG010000001">
    <property type="protein sequence ID" value="MDN4610768.1"/>
    <property type="molecule type" value="Genomic_DNA"/>
</dbReference>
<name>A0ABT8K178_9MICC</name>
<organism evidence="3 4">
    <name type="scientific">Arthrobacter burdickii</name>
    <dbReference type="NCBI Taxonomy" id="3035920"/>
    <lineage>
        <taxon>Bacteria</taxon>
        <taxon>Bacillati</taxon>
        <taxon>Actinomycetota</taxon>
        <taxon>Actinomycetes</taxon>
        <taxon>Micrococcales</taxon>
        <taxon>Micrococcaceae</taxon>
        <taxon>Arthrobacter</taxon>
    </lineage>
</organism>
<keyword evidence="1" id="KW-0472">Membrane</keyword>
<feature type="transmembrane region" description="Helical" evidence="1">
    <location>
        <begin position="12"/>
        <end position="30"/>
    </location>
</feature>
<evidence type="ECO:0000259" key="2">
    <source>
        <dbReference type="Pfam" id="PF07811"/>
    </source>
</evidence>
<keyword evidence="1" id="KW-1133">Transmembrane helix</keyword>
<accession>A0ABT8K178</accession>
<dbReference type="Pfam" id="PF07811">
    <property type="entry name" value="TadE"/>
    <property type="match status" value="1"/>
</dbReference>
<evidence type="ECO:0000256" key="1">
    <source>
        <dbReference type="SAM" id="Phobius"/>
    </source>
</evidence>
<proteinExistence type="predicted"/>
<gene>
    <name evidence="3" type="ORF">P5G52_07780</name>
</gene>
<sequence>MKRYRNEKGAVAIELAFVLPVLLLILIGILEFGRVMNVQVSLTQAAREGARHAAIHYDDGTMNVRAAALAAAPALAGLPVTVTSNAAACAPNRNVTVTTRVVLPSMSGFLDVGLFPMNLDGIGVMRCGG</sequence>
<dbReference type="Proteomes" id="UP001174209">
    <property type="component" value="Unassembled WGS sequence"/>
</dbReference>
<keyword evidence="4" id="KW-1185">Reference proteome</keyword>
<evidence type="ECO:0000313" key="3">
    <source>
        <dbReference type="EMBL" id="MDN4610768.1"/>
    </source>
</evidence>
<feature type="domain" description="TadE-like" evidence="2">
    <location>
        <begin position="9"/>
        <end position="51"/>
    </location>
</feature>
<reference evidence="3" key="1">
    <citation type="submission" date="2023-06" db="EMBL/GenBank/DDBJ databases">
        <title>MT1 and MT2 Draft Genomes of Novel Species.</title>
        <authorList>
            <person name="Venkateswaran K."/>
        </authorList>
    </citation>
    <scope>NUCLEOTIDE SEQUENCE</scope>
    <source>
        <strain evidence="3">IIF3SC-B10</strain>
    </source>
</reference>
<evidence type="ECO:0000313" key="4">
    <source>
        <dbReference type="Proteomes" id="UP001174209"/>
    </source>
</evidence>